<keyword evidence="3" id="KW-1185">Reference proteome</keyword>
<reference evidence="2" key="1">
    <citation type="journal article" date="2019" name="bioRxiv">
        <title>The Genome of the Zebra Mussel, Dreissena polymorpha: A Resource for Invasive Species Research.</title>
        <authorList>
            <person name="McCartney M.A."/>
            <person name="Auch B."/>
            <person name="Kono T."/>
            <person name="Mallez S."/>
            <person name="Zhang Y."/>
            <person name="Obille A."/>
            <person name="Becker A."/>
            <person name="Abrahante J.E."/>
            <person name="Garbe J."/>
            <person name="Badalamenti J.P."/>
            <person name="Herman A."/>
            <person name="Mangelson H."/>
            <person name="Liachko I."/>
            <person name="Sullivan S."/>
            <person name="Sone E.D."/>
            <person name="Koren S."/>
            <person name="Silverstein K.A.T."/>
            <person name="Beckman K.B."/>
            <person name="Gohl D.M."/>
        </authorList>
    </citation>
    <scope>NUCLEOTIDE SEQUENCE</scope>
    <source>
        <strain evidence="2">Duluth1</strain>
        <tissue evidence="2">Whole animal</tissue>
    </source>
</reference>
<reference evidence="2" key="2">
    <citation type="submission" date="2020-11" db="EMBL/GenBank/DDBJ databases">
        <authorList>
            <person name="McCartney M.A."/>
            <person name="Auch B."/>
            <person name="Kono T."/>
            <person name="Mallez S."/>
            <person name="Becker A."/>
            <person name="Gohl D.M."/>
            <person name="Silverstein K.A.T."/>
            <person name="Koren S."/>
            <person name="Bechman K.B."/>
            <person name="Herman A."/>
            <person name="Abrahante J.E."/>
            <person name="Garbe J."/>
        </authorList>
    </citation>
    <scope>NUCLEOTIDE SEQUENCE</scope>
    <source>
        <strain evidence="2">Duluth1</strain>
        <tissue evidence="2">Whole animal</tissue>
    </source>
</reference>
<proteinExistence type="predicted"/>
<organism evidence="2 3">
    <name type="scientific">Dreissena polymorpha</name>
    <name type="common">Zebra mussel</name>
    <name type="synonym">Mytilus polymorpha</name>
    <dbReference type="NCBI Taxonomy" id="45954"/>
    <lineage>
        <taxon>Eukaryota</taxon>
        <taxon>Metazoa</taxon>
        <taxon>Spiralia</taxon>
        <taxon>Lophotrochozoa</taxon>
        <taxon>Mollusca</taxon>
        <taxon>Bivalvia</taxon>
        <taxon>Autobranchia</taxon>
        <taxon>Heteroconchia</taxon>
        <taxon>Euheterodonta</taxon>
        <taxon>Imparidentia</taxon>
        <taxon>Neoheterodontei</taxon>
        <taxon>Myida</taxon>
        <taxon>Dreissenoidea</taxon>
        <taxon>Dreissenidae</taxon>
        <taxon>Dreissena</taxon>
    </lineage>
</organism>
<comment type="caution">
    <text evidence="2">The sequence shown here is derived from an EMBL/GenBank/DDBJ whole genome shotgun (WGS) entry which is preliminary data.</text>
</comment>
<dbReference type="AlphaFoldDB" id="A0A9D4N8V2"/>
<evidence type="ECO:0000313" key="3">
    <source>
        <dbReference type="Proteomes" id="UP000828390"/>
    </source>
</evidence>
<feature type="region of interest" description="Disordered" evidence="1">
    <location>
        <begin position="34"/>
        <end position="53"/>
    </location>
</feature>
<dbReference type="EMBL" id="JAIWYP010000001">
    <property type="protein sequence ID" value="KAH3889961.1"/>
    <property type="molecule type" value="Genomic_DNA"/>
</dbReference>
<gene>
    <name evidence="2" type="ORF">DPMN_014028</name>
</gene>
<name>A0A9D4N8V2_DREPO</name>
<protein>
    <submittedName>
        <fullName evidence="2">Uncharacterized protein</fullName>
    </submittedName>
</protein>
<evidence type="ECO:0000313" key="2">
    <source>
        <dbReference type="EMBL" id="KAH3889961.1"/>
    </source>
</evidence>
<evidence type="ECO:0000256" key="1">
    <source>
        <dbReference type="SAM" id="MobiDB-lite"/>
    </source>
</evidence>
<accession>A0A9D4N8V2</accession>
<dbReference type="Proteomes" id="UP000828390">
    <property type="component" value="Unassembled WGS sequence"/>
</dbReference>
<sequence length="53" mass="5498">MAFSVVAANTVSTDTFLSSATSLAALWIWHGDDHSLPGKGKYGASVSKSNLLS</sequence>